<organism evidence="2 3">
    <name type="scientific">Candidatus Gallimonas intestinigallinarum</name>
    <dbReference type="NCBI Taxonomy" id="2838604"/>
    <lineage>
        <taxon>Bacteria</taxon>
        <taxon>Bacillati</taxon>
        <taxon>Bacillota</taxon>
        <taxon>Clostridia</taxon>
        <taxon>Candidatus Gallimonas</taxon>
    </lineage>
</organism>
<evidence type="ECO:0000313" key="3">
    <source>
        <dbReference type="Proteomes" id="UP000824044"/>
    </source>
</evidence>
<dbReference type="InterPro" id="IPR010898">
    <property type="entry name" value="Hpre_diP_synth_I"/>
</dbReference>
<name>A0A9D2DW51_9FIRM</name>
<feature type="transmembrane region" description="Helical" evidence="1">
    <location>
        <begin position="12"/>
        <end position="29"/>
    </location>
</feature>
<reference evidence="2" key="2">
    <citation type="submission" date="2021-04" db="EMBL/GenBank/DDBJ databases">
        <authorList>
            <person name="Gilroy R."/>
        </authorList>
    </citation>
    <scope>NUCLEOTIDE SEQUENCE</scope>
    <source>
        <strain evidence="2">CHK33-5263</strain>
    </source>
</reference>
<evidence type="ECO:0000256" key="1">
    <source>
        <dbReference type="SAM" id="Phobius"/>
    </source>
</evidence>
<feature type="transmembrane region" description="Helical" evidence="1">
    <location>
        <begin position="49"/>
        <end position="72"/>
    </location>
</feature>
<dbReference type="Proteomes" id="UP000824044">
    <property type="component" value="Unassembled WGS sequence"/>
</dbReference>
<dbReference type="PIRSF" id="PIRSF027391">
    <property type="entry name" value="Hpre_diP_synt_I"/>
    <property type="match status" value="1"/>
</dbReference>
<gene>
    <name evidence="2" type="ORF">H9812_02530</name>
</gene>
<feature type="transmembrane region" description="Helical" evidence="1">
    <location>
        <begin position="143"/>
        <end position="163"/>
    </location>
</feature>
<dbReference type="Pfam" id="PF07456">
    <property type="entry name" value="Hpre_diP_synt_I"/>
    <property type="match status" value="1"/>
</dbReference>
<keyword evidence="1" id="KW-0472">Membrane</keyword>
<feature type="transmembrane region" description="Helical" evidence="1">
    <location>
        <begin position="109"/>
        <end position="131"/>
    </location>
</feature>
<dbReference type="InterPro" id="IPR014535">
    <property type="entry name" value="Hpre_diP_synt_I"/>
</dbReference>
<dbReference type="AlphaFoldDB" id="A0A9D2DW51"/>
<keyword evidence="1" id="KW-0812">Transmembrane</keyword>
<proteinExistence type="predicted"/>
<feature type="transmembrane region" description="Helical" evidence="1">
    <location>
        <begin position="84"/>
        <end position="103"/>
    </location>
</feature>
<reference evidence="2" key="1">
    <citation type="journal article" date="2021" name="PeerJ">
        <title>Extensive microbial diversity within the chicken gut microbiome revealed by metagenomics and culture.</title>
        <authorList>
            <person name="Gilroy R."/>
            <person name="Ravi A."/>
            <person name="Getino M."/>
            <person name="Pursley I."/>
            <person name="Horton D.L."/>
            <person name="Alikhan N.F."/>
            <person name="Baker D."/>
            <person name="Gharbi K."/>
            <person name="Hall N."/>
            <person name="Watson M."/>
            <person name="Adriaenssens E.M."/>
            <person name="Foster-Nyarko E."/>
            <person name="Jarju S."/>
            <person name="Secka A."/>
            <person name="Antonio M."/>
            <person name="Oren A."/>
            <person name="Chaudhuri R.R."/>
            <person name="La Ragione R."/>
            <person name="Hildebrand F."/>
            <person name="Pallen M.J."/>
        </authorList>
    </citation>
    <scope>NUCLEOTIDE SEQUENCE</scope>
    <source>
        <strain evidence="2">CHK33-5263</strain>
    </source>
</reference>
<protein>
    <submittedName>
        <fullName evidence="2">Gx transporter family protein</fullName>
    </submittedName>
</protein>
<comment type="caution">
    <text evidence="2">The sequence shown here is derived from an EMBL/GenBank/DDBJ whole genome shotgun (WGS) entry which is preliminary data.</text>
</comment>
<dbReference type="EMBL" id="DXBS01000052">
    <property type="protein sequence ID" value="HIZ24337.1"/>
    <property type="molecule type" value="Genomic_DNA"/>
</dbReference>
<dbReference type="Gene3D" id="1.10.1760.20">
    <property type="match status" value="1"/>
</dbReference>
<keyword evidence="1" id="KW-1133">Transmembrane helix</keyword>
<evidence type="ECO:0000313" key="2">
    <source>
        <dbReference type="EMBL" id="HIZ24337.1"/>
    </source>
</evidence>
<accession>A0A9D2DW51</accession>
<sequence length="181" mass="18984">MRSQHGGNAGRRIAMLGILTGLGLVAFLLESLIPIPYLPGAKLGLSNIFSMLALVLYGLPDALVVVLVRTFLGSLFAGNVSMMLYSTTAGLLCVCACRLMLLLVPRISFVAVSVTGAVLHNLVQLSVYCALAGTAQLFGYAPYLCLLGAVSGAVVGFAVTYTLKLLPARILPQDRDKGGIK</sequence>